<dbReference type="EMBL" id="JAAHFQ010000834">
    <property type="protein sequence ID" value="NER31487.1"/>
    <property type="molecule type" value="Genomic_DNA"/>
</dbReference>
<dbReference type="AlphaFoldDB" id="A0A6B3NIA3"/>
<reference evidence="2" key="1">
    <citation type="submission" date="2019-11" db="EMBL/GenBank/DDBJ databases">
        <title>Genomic insights into an expanded diversity of filamentous marine cyanobacteria reveals the extraordinary biosynthetic potential of Moorea and Okeania.</title>
        <authorList>
            <person name="Ferreira Leao T."/>
            <person name="Wang M."/>
            <person name="Moss N."/>
            <person name="Da Silva R."/>
            <person name="Sanders J."/>
            <person name="Nurk S."/>
            <person name="Gurevich A."/>
            <person name="Humphrey G."/>
            <person name="Reher R."/>
            <person name="Zhu Q."/>
            <person name="Belda-Ferre P."/>
            <person name="Glukhov E."/>
            <person name="Rex R."/>
            <person name="Dorrestein P.C."/>
            <person name="Knight R."/>
            <person name="Pevzner P."/>
            <person name="Gerwick W.H."/>
            <person name="Gerwick L."/>
        </authorList>
    </citation>
    <scope>NUCLEOTIDE SEQUENCE</scope>
    <source>
        <strain evidence="2">SIO1C4</strain>
    </source>
</reference>
<organism evidence="2">
    <name type="scientific">Symploca sp. SIO1C4</name>
    <dbReference type="NCBI Taxonomy" id="2607765"/>
    <lineage>
        <taxon>Bacteria</taxon>
        <taxon>Bacillati</taxon>
        <taxon>Cyanobacteriota</taxon>
        <taxon>Cyanophyceae</taxon>
        <taxon>Coleofasciculales</taxon>
        <taxon>Coleofasciculaceae</taxon>
        <taxon>Symploca</taxon>
    </lineage>
</organism>
<feature type="region of interest" description="Disordered" evidence="1">
    <location>
        <begin position="16"/>
        <end position="40"/>
    </location>
</feature>
<gene>
    <name evidence="2" type="ORF">F6J89_28695</name>
</gene>
<name>A0A6B3NIA3_9CYAN</name>
<proteinExistence type="predicted"/>
<sequence>QIFNEIIGKEKNLQENGELASQRSGSELSGVLENKPGGSYSIQEDLAEKNRQDTATQVASEATLSPQAQTTLKKTAKAVEANVIETVQLGEESQNLDVTQQIMQNLSRQEALNSQRQGTIIQQNQQAQLDRALANILNAQQAEELSERNTAQRRESAAAGRASTTQAGLLQMPGGMTLGSAAEVNNSEGVSPEELFDNF</sequence>
<protein>
    <submittedName>
        <fullName evidence="2">Uncharacterized protein</fullName>
    </submittedName>
</protein>
<comment type="caution">
    <text evidence="2">The sequence shown here is derived from an EMBL/GenBank/DDBJ whole genome shotgun (WGS) entry which is preliminary data.</text>
</comment>
<evidence type="ECO:0000313" key="2">
    <source>
        <dbReference type="EMBL" id="NER31487.1"/>
    </source>
</evidence>
<feature type="region of interest" description="Disordered" evidence="1">
    <location>
        <begin position="143"/>
        <end position="199"/>
    </location>
</feature>
<feature type="non-terminal residue" evidence="2">
    <location>
        <position position="1"/>
    </location>
</feature>
<feature type="compositionally biased region" description="Basic and acidic residues" evidence="1">
    <location>
        <begin position="145"/>
        <end position="156"/>
    </location>
</feature>
<accession>A0A6B3NIA3</accession>
<evidence type="ECO:0000256" key="1">
    <source>
        <dbReference type="SAM" id="MobiDB-lite"/>
    </source>
</evidence>